<name>A0ABP8FQD9_9BACT</name>
<feature type="domain" description="HEPN" evidence="1">
    <location>
        <begin position="1"/>
        <end position="79"/>
    </location>
</feature>
<evidence type="ECO:0000313" key="3">
    <source>
        <dbReference type="Proteomes" id="UP001501207"/>
    </source>
</evidence>
<sequence length="88" mass="10256">MSASAEKLLKAFLFFSDQEISKTHNLDLLLKNCALIDPEFLNVDFKDLEYFAVRARYPHHYAAPELEEAKEYYQVSTSVKELVLRKIT</sequence>
<dbReference type="SUPFAM" id="SSF81593">
    <property type="entry name" value="Nucleotidyltransferase substrate binding subunit/domain"/>
    <property type="match status" value="1"/>
</dbReference>
<accession>A0ABP8FQD9</accession>
<proteinExistence type="predicted"/>
<protein>
    <recommendedName>
        <fullName evidence="1">HEPN domain-containing protein</fullName>
    </recommendedName>
</protein>
<dbReference type="Proteomes" id="UP001501207">
    <property type="component" value="Unassembled WGS sequence"/>
</dbReference>
<gene>
    <name evidence="2" type="ORF">GCM10023143_16270</name>
</gene>
<keyword evidence="3" id="KW-1185">Reference proteome</keyword>
<organism evidence="2 3">
    <name type="scientific">Compostibacter hankyongensis</name>
    <dbReference type="NCBI Taxonomy" id="1007089"/>
    <lineage>
        <taxon>Bacteria</taxon>
        <taxon>Pseudomonadati</taxon>
        <taxon>Bacteroidota</taxon>
        <taxon>Chitinophagia</taxon>
        <taxon>Chitinophagales</taxon>
        <taxon>Chitinophagaceae</taxon>
        <taxon>Compostibacter</taxon>
    </lineage>
</organism>
<dbReference type="EMBL" id="BAABFN010000002">
    <property type="protein sequence ID" value="GAA4308705.1"/>
    <property type="molecule type" value="Genomic_DNA"/>
</dbReference>
<reference evidence="3" key="1">
    <citation type="journal article" date="2019" name="Int. J. Syst. Evol. Microbiol.">
        <title>The Global Catalogue of Microorganisms (GCM) 10K type strain sequencing project: providing services to taxonomists for standard genome sequencing and annotation.</title>
        <authorList>
            <consortium name="The Broad Institute Genomics Platform"/>
            <consortium name="The Broad Institute Genome Sequencing Center for Infectious Disease"/>
            <person name="Wu L."/>
            <person name="Ma J."/>
        </authorList>
    </citation>
    <scope>NUCLEOTIDE SEQUENCE [LARGE SCALE GENOMIC DNA]</scope>
    <source>
        <strain evidence="3">JCM 17664</strain>
    </source>
</reference>
<dbReference type="InterPro" id="IPR007842">
    <property type="entry name" value="HEPN_dom"/>
</dbReference>
<dbReference type="PROSITE" id="PS50910">
    <property type="entry name" value="HEPN"/>
    <property type="match status" value="1"/>
</dbReference>
<evidence type="ECO:0000313" key="2">
    <source>
        <dbReference type="EMBL" id="GAA4308705.1"/>
    </source>
</evidence>
<comment type="caution">
    <text evidence="2">The sequence shown here is derived from an EMBL/GenBank/DDBJ whole genome shotgun (WGS) entry which is preliminary data.</text>
</comment>
<dbReference type="Gene3D" id="1.20.120.330">
    <property type="entry name" value="Nucleotidyltransferases domain 2"/>
    <property type="match status" value="1"/>
</dbReference>
<dbReference type="Pfam" id="PF05168">
    <property type="entry name" value="HEPN"/>
    <property type="match status" value="1"/>
</dbReference>
<evidence type="ECO:0000259" key="1">
    <source>
        <dbReference type="PROSITE" id="PS50910"/>
    </source>
</evidence>